<dbReference type="Gene3D" id="1.10.600.10">
    <property type="entry name" value="Farnesyl Diphosphate Synthase"/>
    <property type="match status" value="1"/>
</dbReference>
<organism evidence="1 2">
    <name type="scientific">Collybiopsis confluens</name>
    <dbReference type="NCBI Taxonomy" id="2823264"/>
    <lineage>
        <taxon>Eukaryota</taxon>
        <taxon>Fungi</taxon>
        <taxon>Dikarya</taxon>
        <taxon>Basidiomycota</taxon>
        <taxon>Agaricomycotina</taxon>
        <taxon>Agaricomycetes</taxon>
        <taxon>Agaricomycetidae</taxon>
        <taxon>Agaricales</taxon>
        <taxon>Marasmiineae</taxon>
        <taxon>Omphalotaceae</taxon>
        <taxon>Collybiopsis</taxon>
    </lineage>
</organism>
<comment type="caution">
    <text evidence="1">The sequence shown here is derived from an EMBL/GenBank/DDBJ whole genome shotgun (WGS) entry which is preliminary data.</text>
</comment>
<dbReference type="OrthoDB" id="6921389at2759"/>
<dbReference type="InterPro" id="IPR008949">
    <property type="entry name" value="Isoprenoid_synthase_dom_sf"/>
</dbReference>
<dbReference type="Pfam" id="PF19086">
    <property type="entry name" value="Terpene_syn_C_2"/>
    <property type="match status" value="1"/>
</dbReference>
<protein>
    <submittedName>
        <fullName evidence="1">Uncharacterized protein</fullName>
    </submittedName>
</protein>
<proteinExistence type="predicted"/>
<accession>A0A8H5FSQ5</accession>
<dbReference type="EMBL" id="JAACJN010000331">
    <property type="protein sequence ID" value="KAF5347699.1"/>
    <property type="molecule type" value="Genomic_DNA"/>
</dbReference>
<dbReference type="AlphaFoldDB" id="A0A8H5FSQ5"/>
<reference evidence="1 2" key="1">
    <citation type="journal article" date="2020" name="ISME J.">
        <title>Uncovering the hidden diversity of litter-decomposition mechanisms in mushroom-forming fungi.</title>
        <authorList>
            <person name="Floudas D."/>
            <person name="Bentzer J."/>
            <person name="Ahren D."/>
            <person name="Johansson T."/>
            <person name="Persson P."/>
            <person name="Tunlid A."/>
        </authorList>
    </citation>
    <scope>NUCLEOTIDE SEQUENCE [LARGE SCALE GENOMIC DNA]</scope>
    <source>
        <strain evidence="1 2">CBS 406.79</strain>
    </source>
</reference>
<dbReference type="Proteomes" id="UP000518752">
    <property type="component" value="Unassembled WGS sequence"/>
</dbReference>
<sequence length="380" mass="43385">MEFQYSFIVDPTTYDTEGLCDGIELRKSSFARLEDRGIIRAQQDWAKYVGPLPSQEFRGTMGLKYSFLSVCVPECLPERLEILGYANEFAFLYDDIIDSFTNTEKSTIENEKLLQAFREGAQSGRIIHDPESERGGWKKMQSNILLDLLAIDREGALHIVKAWAAYSQTKQKEFSALEEYLPYRVENAGGRVWIEFVIFAMNLKLSALERSKAEDLTRPAYFALALQNDVCSWEKEYAQAQVERDEQQQSIIMNAISILMQEYNIDTAGAQQLCRLKIKQYVTEYIQVVEDVKQEKSFSVDFVKYIEALKHNLVGHAAWCMTCPRHQPHISFTEEQLQWMRSGVPPGLAESGTPKIENEISASCVKSEGTIGEVALRLDH</sequence>
<dbReference type="SUPFAM" id="SSF48576">
    <property type="entry name" value="Terpenoid synthases"/>
    <property type="match status" value="1"/>
</dbReference>
<name>A0A8H5FSQ5_9AGAR</name>
<evidence type="ECO:0000313" key="2">
    <source>
        <dbReference type="Proteomes" id="UP000518752"/>
    </source>
</evidence>
<keyword evidence="2" id="KW-1185">Reference proteome</keyword>
<gene>
    <name evidence="1" type="ORF">D9757_013497</name>
</gene>
<evidence type="ECO:0000313" key="1">
    <source>
        <dbReference type="EMBL" id="KAF5347699.1"/>
    </source>
</evidence>